<evidence type="ECO:0000256" key="1">
    <source>
        <dbReference type="SAM" id="MobiDB-lite"/>
    </source>
</evidence>
<dbReference type="PANTHER" id="PTHR12526">
    <property type="entry name" value="GLYCOSYLTRANSFERASE"/>
    <property type="match status" value="1"/>
</dbReference>
<dbReference type="SUPFAM" id="SSF53756">
    <property type="entry name" value="UDP-Glycosyltransferase/glycogen phosphorylase"/>
    <property type="match status" value="1"/>
</dbReference>
<gene>
    <name evidence="3" type="ORF">SAMN05444851_0471</name>
</gene>
<dbReference type="RefSeq" id="WP_091427955.1">
    <property type="nucleotide sequence ID" value="NZ_FOJB01000001.1"/>
</dbReference>
<feature type="compositionally biased region" description="Polar residues" evidence="1">
    <location>
        <begin position="382"/>
        <end position="391"/>
    </location>
</feature>
<sequence length="402" mass="44216">MRVLLTVNAAWNALNFRRPVIEALLSKGHHVTILAPLDDAAPALRAMGCRVVELHMDVQGLSPRQDARLVNRFASHFATLRPDVILGYTVKNNIFGAVAAKRMAIPFLPNVSGLGTGFLSGGALRMVVETLYRFAFRGLPILFFQNPDDRDLFVQRRLIAPGQARLVPGSGVDLKHFSPMPLPARKGTVFLMISRLLRDKGVLEYVEAARQIRTVRNDVRFQILGQVGAANRSALGANDLSRWVQAGVIEHLGEHDDVRPFIALADSVVLPSYREGAPRTLLEAASMARPLIATDVPGCRHVVDDGITGMLCVPRDIESLRQRLVAFADMPTNTRVMMGGAGRDKMLREYDQAIVVDSYLSAISDLVPGQATTADARLRPSPHNTPQFSNTRDPKHLHIQQP</sequence>
<dbReference type="GO" id="GO:0016757">
    <property type="term" value="F:glycosyltransferase activity"/>
    <property type="evidence" value="ECO:0007669"/>
    <property type="project" value="UniProtKB-ARBA"/>
</dbReference>
<protein>
    <submittedName>
        <fullName evidence="3">Glycosyltransferase involved in cell wall bisynthesis</fullName>
    </submittedName>
</protein>
<dbReference type="Pfam" id="PF13579">
    <property type="entry name" value="Glyco_trans_4_4"/>
    <property type="match status" value="1"/>
</dbReference>
<dbReference type="EMBL" id="FOJB01000001">
    <property type="protein sequence ID" value="SEV94424.1"/>
    <property type="molecule type" value="Genomic_DNA"/>
</dbReference>
<organism evidence="3 4">
    <name type="scientific">Aliiroseovarius sediminilitoris</name>
    <dbReference type="NCBI Taxonomy" id="1173584"/>
    <lineage>
        <taxon>Bacteria</taxon>
        <taxon>Pseudomonadati</taxon>
        <taxon>Pseudomonadota</taxon>
        <taxon>Alphaproteobacteria</taxon>
        <taxon>Rhodobacterales</taxon>
        <taxon>Paracoccaceae</taxon>
        <taxon>Aliiroseovarius</taxon>
    </lineage>
</organism>
<reference evidence="3 4" key="1">
    <citation type="submission" date="2016-10" db="EMBL/GenBank/DDBJ databases">
        <authorList>
            <person name="de Groot N.N."/>
        </authorList>
    </citation>
    <scope>NUCLEOTIDE SEQUENCE [LARGE SCALE GENOMIC DNA]</scope>
    <source>
        <strain evidence="3 4">DSM 29439</strain>
    </source>
</reference>
<name>A0A1I0N060_9RHOB</name>
<dbReference type="InterPro" id="IPR028098">
    <property type="entry name" value="Glyco_trans_4-like_N"/>
</dbReference>
<dbReference type="PANTHER" id="PTHR12526:SF638">
    <property type="entry name" value="SPORE COAT PROTEIN SA"/>
    <property type="match status" value="1"/>
</dbReference>
<dbReference type="CDD" id="cd03808">
    <property type="entry name" value="GT4_CapM-like"/>
    <property type="match status" value="1"/>
</dbReference>
<feature type="domain" description="Glycosyltransferase subfamily 4-like N-terminal" evidence="2">
    <location>
        <begin position="20"/>
        <end position="168"/>
    </location>
</feature>
<dbReference type="Pfam" id="PF13692">
    <property type="entry name" value="Glyco_trans_1_4"/>
    <property type="match status" value="1"/>
</dbReference>
<evidence type="ECO:0000259" key="2">
    <source>
        <dbReference type="Pfam" id="PF13579"/>
    </source>
</evidence>
<evidence type="ECO:0000313" key="4">
    <source>
        <dbReference type="Proteomes" id="UP000199650"/>
    </source>
</evidence>
<dbReference type="STRING" id="1173584.SAMN05444851_0471"/>
<accession>A0A1I0N060</accession>
<evidence type="ECO:0000313" key="3">
    <source>
        <dbReference type="EMBL" id="SEV94424.1"/>
    </source>
</evidence>
<dbReference type="Proteomes" id="UP000199650">
    <property type="component" value="Unassembled WGS sequence"/>
</dbReference>
<proteinExistence type="predicted"/>
<dbReference type="AlphaFoldDB" id="A0A1I0N060"/>
<feature type="region of interest" description="Disordered" evidence="1">
    <location>
        <begin position="373"/>
        <end position="402"/>
    </location>
</feature>
<keyword evidence="3" id="KW-0808">Transferase</keyword>
<dbReference type="OrthoDB" id="9790710at2"/>
<dbReference type="Gene3D" id="3.40.50.2000">
    <property type="entry name" value="Glycogen Phosphorylase B"/>
    <property type="match status" value="2"/>
</dbReference>
<keyword evidence="4" id="KW-1185">Reference proteome</keyword>